<gene>
    <name evidence="1" type="ORF">MIND_00628600</name>
</gene>
<dbReference type="EMBL" id="JACAZF010000005">
    <property type="protein sequence ID" value="KAF7303977.1"/>
    <property type="molecule type" value="Genomic_DNA"/>
</dbReference>
<dbReference type="SUPFAM" id="SSF52047">
    <property type="entry name" value="RNI-like"/>
    <property type="match status" value="1"/>
</dbReference>
<proteinExistence type="predicted"/>
<keyword evidence="2" id="KW-1185">Reference proteome</keyword>
<accession>A0A8H6W3W0</accession>
<comment type="caution">
    <text evidence="1">The sequence shown here is derived from an EMBL/GenBank/DDBJ whole genome shotgun (WGS) entry which is preliminary data.</text>
</comment>
<evidence type="ECO:0000313" key="1">
    <source>
        <dbReference type="EMBL" id="KAF7303977.1"/>
    </source>
</evidence>
<dbReference type="RefSeq" id="XP_037220949.1">
    <property type="nucleotide sequence ID" value="XM_037363028.1"/>
</dbReference>
<dbReference type="Proteomes" id="UP000636479">
    <property type="component" value="Unassembled WGS sequence"/>
</dbReference>
<organism evidence="1 2">
    <name type="scientific">Mycena indigotica</name>
    <dbReference type="NCBI Taxonomy" id="2126181"/>
    <lineage>
        <taxon>Eukaryota</taxon>
        <taxon>Fungi</taxon>
        <taxon>Dikarya</taxon>
        <taxon>Basidiomycota</taxon>
        <taxon>Agaricomycotina</taxon>
        <taxon>Agaricomycetes</taxon>
        <taxon>Agaricomycetidae</taxon>
        <taxon>Agaricales</taxon>
        <taxon>Marasmiineae</taxon>
        <taxon>Mycenaceae</taxon>
        <taxon>Mycena</taxon>
    </lineage>
</organism>
<name>A0A8H6W3W0_9AGAR</name>
<dbReference type="AlphaFoldDB" id="A0A8H6W3W0"/>
<dbReference type="GeneID" id="59345544"/>
<sequence length="286" mass="32279">MFARRAVRLRQAILGDPGPGPSNFAPQIDLPRPQLNQFKTYKAFHYDCVPHQRLQDMAGSLVELDLSFRRPPAYHNYTGAVIQFPHLRRLVIMDEQLLGCFQTPALTELCIGHFQSFNPLTSFFNRSGFNLTSFKVIRYIRSTLLQLVPFLRHFPNLCTLAVDGFGDDEAMFSMKDLIAALVASPPESDILCPLLTSLSLGDFGDLLVEVKLRSALVEMVRTRSMEGAPYVIEGRCAYLKSFSVYGNLVKLRGAAHRIRSMGIQVEALTGEAARRAVNNWRNYYNM</sequence>
<protein>
    <submittedName>
        <fullName evidence="1">Uncharacterized protein</fullName>
    </submittedName>
</protein>
<evidence type="ECO:0000313" key="2">
    <source>
        <dbReference type="Proteomes" id="UP000636479"/>
    </source>
</evidence>
<reference evidence="1" key="1">
    <citation type="submission" date="2020-05" db="EMBL/GenBank/DDBJ databases">
        <title>Mycena genomes resolve the evolution of fungal bioluminescence.</title>
        <authorList>
            <person name="Tsai I.J."/>
        </authorList>
    </citation>
    <scope>NUCLEOTIDE SEQUENCE</scope>
    <source>
        <strain evidence="1">171206Taipei</strain>
    </source>
</reference>